<accession>A0AAV9LZ67</accession>
<dbReference type="Proteomes" id="UP001311915">
    <property type="component" value="Unassembled WGS sequence"/>
</dbReference>
<name>A0AAV9LZ67_9SOLN</name>
<proteinExistence type="predicted"/>
<comment type="caution">
    <text evidence="2">The sequence shown here is derived from an EMBL/GenBank/DDBJ whole genome shotgun (WGS) entry which is preliminary data.</text>
</comment>
<feature type="compositionally biased region" description="Low complexity" evidence="1">
    <location>
        <begin position="50"/>
        <end position="67"/>
    </location>
</feature>
<reference evidence="2 3" key="1">
    <citation type="submission" date="2023-10" db="EMBL/GenBank/DDBJ databases">
        <title>Genome-Wide Identification Analysis in wild type Solanum Pinnatisectum Reveals Some Genes Defensing Phytophthora Infestans.</title>
        <authorList>
            <person name="Sun C."/>
        </authorList>
    </citation>
    <scope>NUCLEOTIDE SEQUENCE [LARGE SCALE GENOMIC DNA]</scope>
    <source>
        <strain evidence="2">LQN</strain>
        <tissue evidence="2">Leaf</tissue>
    </source>
</reference>
<protein>
    <submittedName>
        <fullName evidence="2">Uncharacterized protein</fullName>
    </submittedName>
</protein>
<keyword evidence="3" id="KW-1185">Reference proteome</keyword>
<organism evidence="2 3">
    <name type="scientific">Solanum pinnatisectum</name>
    <name type="common">tansyleaf nightshade</name>
    <dbReference type="NCBI Taxonomy" id="50273"/>
    <lineage>
        <taxon>Eukaryota</taxon>
        <taxon>Viridiplantae</taxon>
        <taxon>Streptophyta</taxon>
        <taxon>Embryophyta</taxon>
        <taxon>Tracheophyta</taxon>
        <taxon>Spermatophyta</taxon>
        <taxon>Magnoliopsida</taxon>
        <taxon>eudicotyledons</taxon>
        <taxon>Gunneridae</taxon>
        <taxon>Pentapetalae</taxon>
        <taxon>asterids</taxon>
        <taxon>lamiids</taxon>
        <taxon>Solanales</taxon>
        <taxon>Solanaceae</taxon>
        <taxon>Solanoideae</taxon>
        <taxon>Solaneae</taxon>
        <taxon>Solanum</taxon>
    </lineage>
</organism>
<dbReference type="EMBL" id="JAWPEI010000003">
    <property type="protein sequence ID" value="KAK4730738.1"/>
    <property type="molecule type" value="Genomic_DNA"/>
</dbReference>
<gene>
    <name evidence="2" type="ORF">R3W88_023726</name>
</gene>
<sequence length="105" mass="11656">MRGKERASKLKSLSFTLFFRPPPPPNPAKLRQPKNPNFIFIFLFIVSKNPPTSSSPNKPTPPNSGNNHVGTTIRKPPKAIRKPDPKSPSFSHFLAATPARSSKLR</sequence>
<evidence type="ECO:0000256" key="1">
    <source>
        <dbReference type="SAM" id="MobiDB-lite"/>
    </source>
</evidence>
<feature type="region of interest" description="Disordered" evidence="1">
    <location>
        <begin position="50"/>
        <end position="105"/>
    </location>
</feature>
<evidence type="ECO:0000313" key="3">
    <source>
        <dbReference type="Proteomes" id="UP001311915"/>
    </source>
</evidence>
<evidence type="ECO:0000313" key="2">
    <source>
        <dbReference type="EMBL" id="KAK4730738.1"/>
    </source>
</evidence>
<feature type="region of interest" description="Disordered" evidence="1">
    <location>
        <begin position="1"/>
        <end position="33"/>
    </location>
</feature>
<dbReference type="AlphaFoldDB" id="A0AAV9LZ67"/>